<evidence type="ECO:0000313" key="3">
    <source>
        <dbReference type="Proteomes" id="UP000007076"/>
    </source>
</evidence>
<sequence>MAASYSLWNQADLISGSYRSARSAESSTRAFLIPTIIRPGRPASTGGCSRACTGLRLLSRRVANDEPELLQLLAAHRTDLVADRTRTVNRLRGLLTDVFPALDRALDLTNAGPLTLLTGCRTPAAQRRLGAKRLETWPRNRGVRSAGQSEGKRHTQAVLASALPDAVDERPVRGRSP</sequence>
<name>E4NIV5_KITSK</name>
<organism evidence="2 3">
    <name type="scientific">Kitasatospora setae (strain ATCC 33774 / DSM 43861 / JCM 3304 / KCC A-0304 / NBRC 14216 / KM-6054)</name>
    <name type="common">Streptomyces setae</name>
    <dbReference type="NCBI Taxonomy" id="452652"/>
    <lineage>
        <taxon>Bacteria</taxon>
        <taxon>Bacillati</taxon>
        <taxon>Actinomycetota</taxon>
        <taxon>Actinomycetes</taxon>
        <taxon>Kitasatosporales</taxon>
        <taxon>Streptomycetaceae</taxon>
        <taxon>Kitasatospora</taxon>
    </lineage>
</organism>
<proteinExistence type="predicted"/>
<feature type="region of interest" description="Disordered" evidence="1">
    <location>
        <begin position="138"/>
        <end position="177"/>
    </location>
</feature>
<protein>
    <recommendedName>
        <fullName evidence="4">Transposase</fullName>
    </recommendedName>
</protein>
<dbReference type="Proteomes" id="UP000007076">
    <property type="component" value="Chromosome"/>
</dbReference>
<dbReference type="EMBL" id="AP010968">
    <property type="protein sequence ID" value="BAJ32903.1"/>
    <property type="molecule type" value="Genomic_DNA"/>
</dbReference>
<dbReference type="PATRIC" id="fig|452652.3.peg.7185"/>
<evidence type="ECO:0000313" key="2">
    <source>
        <dbReference type="EMBL" id="BAJ32903.1"/>
    </source>
</evidence>
<gene>
    <name evidence="2" type="ordered locus">KSE_71470</name>
</gene>
<evidence type="ECO:0000256" key="1">
    <source>
        <dbReference type="SAM" id="MobiDB-lite"/>
    </source>
</evidence>
<feature type="compositionally biased region" description="Basic and acidic residues" evidence="1">
    <location>
        <begin position="167"/>
        <end position="177"/>
    </location>
</feature>
<evidence type="ECO:0008006" key="4">
    <source>
        <dbReference type="Google" id="ProtNLM"/>
    </source>
</evidence>
<accession>E4NIV5</accession>
<keyword evidence="3" id="KW-1185">Reference proteome</keyword>
<reference evidence="2 3" key="1">
    <citation type="journal article" date="2010" name="DNA Res.">
        <title>Genome sequence of Kitasatospora setae NBRC 14216T: an evolutionary snapshot of the family Streptomycetaceae.</title>
        <authorList>
            <person name="Ichikawa N."/>
            <person name="Oguchi A."/>
            <person name="Ikeda H."/>
            <person name="Ishikawa J."/>
            <person name="Kitani S."/>
            <person name="Watanabe Y."/>
            <person name="Nakamura S."/>
            <person name="Katano Y."/>
            <person name="Kishi E."/>
            <person name="Sasagawa M."/>
            <person name="Ankai A."/>
            <person name="Fukui S."/>
            <person name="Hashimoto Y."/>
            <person name="Kamata S."/>
            <person name="Otoguro M."/>
            <person name="Tanikawa S."/>
            <person name="Nihira T."/>
            <person name="Horinouchi S."/>
            <person name="Ohnishi Y."/>
            <person name="Hayakawa M."/>
            <person name="Kuzuyama T."/>
            <person name="Arisawa A."/>
            <person name="Nomoto F."/>
            <person name="Miura H."/>
            <person name="Takahashi Y."/>
            <person name="Fujita N."/>
        </authorList>
    </citation>
    <scope>NUCLEOTIDE SEQUENCE [LARGE SCALE GENOMIC DNA]</scope>
    <source>
        <strain evidence="3">ATCC 33774 / DSM 43861 / JCM 3304 / KCC A-0304 / NBRC 14216 / KM-6054</strain>
    </source>
</reference>
<dbReference type="HOGENOM" id="CLU_1515969_0_0_11"/>
<dbReference type="KEGG" id="ksk:KSE_71470"/>
<dbReference type="AlphaFoldDB" id="E4NIV5"/>
<dbReference type="eggNOG" id="COG3547">
    <property type="taxonomic scope" value="Bacteria"/>
</dbReference>